<dbReference type="Gene3D" id="2.10.109.10">
    <property type="entry name" value="Umud Fragment, subunit A"/>
    <property type="match status" value="1"/>
</dbReference>
<dbReference type="SUPFAM" id="SSF51306">
    <property type="entry name" value="LexA/Signal peptidase"/>
    <property type="match status" value="2"/>
</dbReference>
<proteinExistence type="predicted"/>
<accession>A0A855S700</accession>
<evidence type="ECO:0000259" key="1">
    <source>
        <dbReference type="Pfam" id="PF00717"/>
    </source>
</evidence>
<reference evidence="2 3" key="1">
    <citation type="submission" date="2018-01" db="EMBL/GenBank/DDBJ databases">
        <title>Whole genome sequencing of Histamine producing bacteria.</title>
        <authorList>
            <person name="Butler K."/>
        </authorList>
    </citation>
    <scope>NUCLEOTIDE SEQUENCE [LARGE SCALE GENOMIC DNA]</scope>
    <source>
        <strain evidence="2 3">A2-1</strain>
    </source>
</reference>
<comment type="caution">
    <text evidence="2">The sequence shown here is derived from an EMBL/GenBank/DDBJ whole genome shotgun (WGS) entry which is preliminary data.</text>
</comment>
<name>A0A855S700_PHOAN</name>
<dbReference type="EMBL" id="PYOY01000019">
    <property type="protein sequence ID" value="PSX03048.1"/>
    <property type="molecule type" value="Genomic_DNA"/>
</dbReference>
<protein>
    <submittedName>
        <fullName evidence="2">UmuD protein</fullName>
    </submittedName>
</protein>
<feature type="domain" description="Peptidase S24/S26A/S26B/S26C" evidence="1">
    <location>
        <begin position="138"/>
        <end position="230"/>
    </location>
</feature>
<dbReference type="Proteomes" id="UP000241440">
    <property type="component" value="Unassembled WGS sequence"/>
</dbReference>
<dbReference type="AlphaFoldDB" id="A0A855S700"/>
<evidence type="ECO:0000313" key="3">
    <source>
        <dbReference type="Proteomes" id="UP000241440"/>
    </source>
</evidence>
<dbReference type="InterPro" id="IPR036286">
    <property type="entry name" value="LexA/Signal_pep-like_sf"/>
</dbReference>
<evidence type="ECO:0000313" key="2">
    <source>
        <dbReference type="EMBL" id="PSX03048.1"/>
    </source>
</evidence>
<gene>
    <name evidence="2" type="ORF">C0W41_21085</name>
</gene>
<dbReference type="Pfam" id="PF00717">
    <property type="entry name" value="Peptidase_S24"/>
    <property type="match status" value="1"/>
</dbReference>
<dbReference type="CDD" id="cd06529">
    <property type="entry name" value="S24_LexA-like"/>
    <property type="match status" value="1"/>
</dbReference>
<sequence>MYTVFLAMITLNTYVQAGITGFENPTIRFRKKSLNLQTMFVHSHSSMRIMSADNTYKKLGIAKGDWLLIDSALQPLNSDLVVFEQHGDNHIARWNLLCQHIAASGKEWDDLHVIGVITLSIHHFRQPPLLPWHHDLTELDLHQLVITQEHSTILCRAAGLSMLPYIWDHDILVLERHLNPENEDVIVLSLNNDLVVKRVNLHSRTLYSDNPSFKPQKINQDDYTRLHGVVRYSLRLHRPVTL</sequence>
<organism evidence="2 3">
    <name type="scientific">Photobacterium angustum</name>
    <dbReference type="NCBI Taxonomy" id="661"/>
    <lineage>
        <taxon>Bacteria</taxon>
        <taxon>Pseudomonadati</taxon>
        <taxon>Pseudomonadota</taxon>
        <taxon>Gammaproteobacteria</taxon>
        <taxon>Vibrionales</taxon>
        <taxon>Vibrionaceae</taxon>
        <taxon>Photobacterium</taxon>
    </lineage>
</organism>
<dbReference type="InterPro" id="IPR015927">
    <property type="entry name" value="Peptidase_S24_S26A/B/C"/>
</dbReference>
<dbReference type="InterPro" id="IPR039418">
    <property type="entry name" value="LexA-like"/>
</dbReference>